<evidence type="ECO:0000313" key="3">
    <source>
        <dbReference type="Proteomes" id="UP001199631"/>
    </source>
</evidence>
<keyword evidence="1" id="KW-0812">Transmembrane</keyword>
<accession>A0AAW5B6V7</accession>
<reference evidence="2 3" key="1">
    <citation type="journal article" date="2022" name="Evol. Bioinform. Online">
        <title>Draft Genome Sequence of Oceanobacillus jordanicus Strain GSFE11, a Halotolerant Plant Growth-Promoting Bacterial Endophyte Isolated From the Jordan Valley.</title>
        <authorList>
            <person name="Alhindi T."/>
            <person name="Albdaiwi R."/>
        </authorList>
    </citation>
    <scope>NUCLEOTIDE SEQUENCE [LARGE SCALE GENOMIC DNA]</scope>
    <source>
        <strain evidence="2 3">GSFE11</strain>
    </source>
</reference>
<protein>
    <submittedName>
        <fullName evidence="2">ABC-2 transporter permease</fullName>
    </submittedName>
</protein>
<keyword evidence="3" id="KW-1185">Reference proteome</keyword>
<feature type="transmembrane region" description="Helical" evidence="1">
    <location>
        <begin position="73"/>
        <end position="94"/>
    </location>
</feature>
<sequence length="221" mass="25423">MLHFVKYDLIMPTWGTLLTVLLTIPLFYAVMLPSFFVFNVYVMTILIGLFFTDQRSKSRLYMSSLPVKRASIVQGRYVSILLVSIFFIFYQGLWGKVLSLLFENNYYIYSWKDMLVLLCMAALIEAVAIPIYYGLTSFLMATGGLAFLYFFSIIFSLPPLTNVLGMEREIIFNDLDPGFVLLVEKYIPFQPYISLSLVTAILFYLSLKLSELLFVKKAKVS</sequence>
<keyword evidence="1" id="KW-0472">Membrane</keyword>
<evidence type="ECO:0000256" key="1">
    <source>
        <dbReference type="SAM" id="Phobius"/>
    </source>
</evidence>
<dbReference type="AlphaFoldDB" id="A0AAW5B6V7"/>
<comment type="caution">
    <text evidence="2">The sequence shown here is derived from an EMBL/GenBank/DDBJ whole genome shotgun (WGS) entry which is preliminary data.</text>
</comment>
<dbReference type="Pfam" id="PF13346">
    <property type="entry name" value="ABC2_membrane_5"/>
    <property type="match status" value="1"/>
</dbReference>
<organism evidence="2 3">
    <name type="scientific">Oceanobacillus jordanicus</name>
    <dbReference type="NCBI Taxonomy" id="2867266"/>
    <lineage>
        <taxon>Bacteria</taxon>
        <taxon>Bacillati</taxon>
        <taxon>Bacillota</taxon>
        <taxon>Bacilli</taxon>
        <taxon>Bacillales</taxon>
        <taxon>Bacillaceae</taxon>
        <taxon>Oceanobacillus</taxon>
    </lineage>
</organism>
<proteinExistence type="predicted"/>
<dbReference type="RefSeq" id="WP_238020594.1">
    <property type="nucleotide sequence ID" value="NZ_JAIFZM010000012.1"/>
</dbReference>
<dbReference type="EMBL" id="JAIFZM010000012">
    <property type="protein sequence ID" value="MCG3420249.1"/>
    <property type="molecule type" value="Genomic_DNA"/>
</dbReference>
<feature type="transmembrane region" description="Helical" evidence="1">
    <location>
        <begin position="34"/>
        <end position="52"/>
    </location>
</feature>
<gene>
    <name evidence="2" type="ORF">K3T81_13980</name>
</gene>
<dbReference type="Proteomes" id="UP001199631">
    <property type="component" value="Unassembled WGS sequence"/>
</dbReference>
<feature type="transmembrane region" description="Helical" evidence="1">
    <location>
        <begin position="147"/>
        <end position="166"/>
    </location>
</feature>
<feature type="transmembrane region" description="Helical" evidence="1">
    <location>
        <begin position="114"/>
        <end position="135"/>
    </location>
</feature>
<name>A0AAW5B6V7_9BACI</name>
<dbReference type="InterPro" id="IPR025699">
    <property type="entry name" value="ABC2_memb-like"/>
</dbReference>
<feature type="transmembrane region" description="Helical" evidence="1">
    <location>
        <begin position="186"/>
        <end position="207"/>
    </location>
</feature>
<feature type="transmembrane region" description="Helical" evidence="1">
    <location>
        <begin position="7"/>
        <end position="28"/>
    </location>
</feature>
<keyword evidence="1" id="KW-1133">Transmembrane helix</keyword>
<evidence type="ECO:0000313" key="2">
    <source>
        <dbReference type="EMBL" id="MCG3420249.1"/>
    </source>
</evidence>